<dbReference type="Proteomes" id="UP000178558">
    <property type="component" value="Unassembled WGS sequence"/>
</dbReference>
<proteinExistence type="predicted"/>
<evidence type="ECO:0000313" key="1">
    <source>
        <dbReference type="EMBL" id="OGK49738.1"/>
    </source>
</evidence>
<accession>A0A1F7J2A0</accession>
<gene>
    <name evidence="1" type="ORF">A3B50_03430</name>
</gene>
<protein>
    <submittedName>
        <fullName evidence="1">Uncharacterized protein</fullName>
    </submittedName>
</protein>
<name>A0A1F7J2A0_9BACT</name>
<sequence length="227" mass="25559">MSRKEAPGQSIHEILVGQEFRPFAPEFTWVGENPSDGFTSYEAGVKLLGNSFPLEFLFQVSRLDADSHPAFVPSHADVGYSLTGAGQFEQGDDSEVINFGDFEGYSHAPLELMVSGEVISHPLSEAEKETLKRLHLRLFFPHNRGAFEASTQDIYTELDDEIGPRSYFFLDYFYPLRFGPINYPQERFNRPGLKINLPSDFDYLSGIIGSFVEHSPRASVFSFQPTS</sequence>
<evidence type="ECO:0000313" key="2">
    <source>
        <dbReference type="Proteomes" id="UP000178558"/>
    </source>
</evidence>
<dbReference type="AlphaFoldDB" id="A0A1F7J2A0"/>
<organism evidence="1 2">
    <name type="scientific">Candidatus Roizmanbacteria bacterium RIFCSPLOWO2_01_FULL_40_42</name>
    <dbReference type="NCBI Taxonomy" id="1802066"/>
    <lineage>
        <taxon>Bacteria</taxon>
        <taxon>Candidatus Roizmaniibacteriota</taxon>
    </lineage>
</organism>
<comment type="caution">
    <text evidence="1">The sequence shown here is derived from an EMBL/GenBank/DDBJ whole genome shotgun (WGS) entry which is preliminary data.</text>
</comment>
<dbReference type="EMBL" id="MGAQ01000027">
    <property type="protein sequence ID" value="OGK49738.1"/>
    <property type="molecule type" value="Genomic_DNA"/>
</dbReference>
<reference evidence="1 2" key="1">
    <citation type="journal article" date="2016" name="Nat. Commun.">
        <title>Thousands of microbial genomes shed light on interconnected biogeochemical processes in an aquifer system.</title>
        <authorList>
            <person name="Anantharaman K."/>
            <person name="Brown C.T."/>
            <person name="Hug L.A."/>
            <person name="Sharon I."/>
            <person name="Castelle C.J."/>
            <person name="Probst A.J."/>
            <person name="Thomas B.C."/>
            <person name="Singh A."/>
            <person name="Wilkins M.J."/>
            <person name="Karaoz U."/>
            <person name="Brodie E.L."/>
            <person name="Williams K.H."/>
            <person name="Hubbard S.S."/>
            <person name="Banfield J.F."/>
        </authorList>
    </citation>
    <scope>NUCLEOTIDE SEQUENCE [LARGE SCALE GENOMIC DNA]</scope>
</reference>